<dbReference type="SUPFAM" id="SSF55729">
    <property type="entry name" value="Acyl-CoA N-acyltransferases (Nat)"/>
    <property type="match status" value="1"/>
</dbReference>
<dbReference type="InterPro" id="IPR009977">
    <property type="entry name" value="Mig-14"/>
</dbReference>
<reference evidence="1" key="1">
    <citation type="submission" date="2022-07" db="EMBL/GenBank/DDBJ databases">
        <title>Genetic diversity of Erwinia pyrifoliae.</title>
        <authorList>
            <person name="Park D.S."/>
            <person name="Ham H."/>
        </authorList>
    </citation>
    <scope>NUCLEOTIDE SEQUENCE</scope>
    <source>
        <strain evidence="1">CP201486</strain>
    </source>
</reference>
<dbReference type="EMBL" id="CP103445">
    <property type="protein sequence ID" value="UWS31929.1"/>
    <property type="molecule type" value="Genomic_DNA"/>
</dbReference>
<evidence type="ECO:0000313" key="2">
    <source>
        <dbReference type="Proteomes" id="UP001058553"/>
    </source>
</evidence>
<evidence type="ECO:0000313" key="1">
    <source>
        <dbReference type="EMBL" id="UWS31929.1"/>
    </source>
</evidence>
<proteinExistence type="predicted"/>
<accession>A0ABY5X3P3</accession>
<dbReference type="Pfam" id="PF07395">
    <property type="entry name" value="Mig-14"/>
    <property type="match status" value="1"/>
</dbReference>
<sequence>MARTLTTFFSGWKHGTADDYNLCYNLYGGSFMTHPDVLSFLENRLNLKSTYFVKRDKDNKLLGGFCTWNNRSFAATGKDLQRSGIDFYPFNKDEIILPLGFDLKTSLPFKTKILSCINGDKTRNVTYKFNSQRSICLAKGCGESGFSSSTKNSRRRELKRFLNAGGEFRDQSQFSPEELTAIYCDLYEKRWGSKPGNKAEMLDMISVLREMFFGYVLLFDGKPCAFQLITKAESPEWICFDYVNGGLDRLHDSFCPGTIVTWLNVNSAYDLCTSMGKTMRYSFGKPTEGYKERWCYRSPLGRVISL</sequence>
<dbReference type="RefSeq" id="WP_259825645.1">
    <property type="nucleotide sequence ID" value="NZ_CP103445.1"/>
</dbReference>
<gene>
    <name evidence="1" type="ORF">NYP84_09560</name>
</gene>
<organism evidence="1 2">
    <name type="scientific">Erwinia pyrifoliae</name>
    <dbReference type="NCBI Taxonomy" id="79967"/>
    <lineage>
        <taxon>Bacteria</taxon>
        <taxon>Pseudomonadati</taxon>
        <taxon>Pseudomonadota</taxon>
        <taxon>Gammaproteobacteria</taxon>
        <taxon>Enterobacterales</taxon>
        <taxon>Erwiniaceae</taxon>
        <taxon>Erwinia</taxon>
    </lineage>
</organism>
<dbReference type="Proteomes" id="UP001058553">
    <property type="component" value="Chromosome"/>
</dbReference>
<name>A0ABY5X3P3_ERWPY</name>
<dbReference type="InterPro" id="IPR016181">
    <property type="entry name" value="Acyl_CoA_acyltransferase"/>
</dbReference>
<protein>
    <submittedName>
        <fullName evidence="1">Antimicrobial resistance protein Mig-14</fullName>
    </submittedName>
</protein>
<keyword evidence="2" id="KW-1185">Reference proteome</keyword>